<evidence type="ECO:0000256" key="1">
    <source>
        <dbReference type="SAM" id="MobiDB-lite"/>
    </source>
</evidence>
<accession>F8PC54</accession>
<evidence type="ECO:0000313" key="3">
    <source>
        <dbReference type="EMBL" id="EGO19254.1"/>
    </source>
</evidence>
<gene>
    <name evidence="3" type="ORF">SERLADRAFT_418523</name>
</gene>
<dbReference type="PROSITE" id="PS50234">
    <property type="entry name" value="VWFA"/>
    <property type="match status" value="1"/>
</dbReference>
<feature type="compositionally biased region" description="Polar residues" evidence="1">
    <location>
        <begin position="66"/>
        <end position="91"/>
    </location>
</feature>
<evidence type="ECO:0000259" key="2">
    <source>
        <dbReference type="PROSITE" id="PS50234"/>
    </source>
</evidence>
<name>F8PC54_SERL9</name>
<reference evidence="3" key="1">
    <citation type="submission" date="2011-04" db="EMBL/GenBank/DDBJ databases">
        <title>Evolution of plant cell wall degrading machinery underlies the functional diversity of forest fungi.</title>
        <authorList>
            <consortium name="US DOE Joint Genome Institute (JGI-PGF)"/>
            <person name="Eastwood D.C."/>
            <person name="Floudas D."/>
            <person name="Binder M."/>
            <person name="Majcherczyk A."/>
            <person name="Schneider P."/>
            <person name="Aerts A."/>
            <person name="Asiegbu F.O."/>
            <person name="Baker S.E."/>
            <person name="Barry K."/>
            <person name="Bendiksby M."/>
            <person name="Blumentritt M."/>
            <person name="Coutinho P.M."/>
            <person name="Cullen D."/>
            <person name="Cullen D."/>
            <person name="Gathman A."/>
            <person name="Goodell B."/>
            <person name="Henrissat B."/>
            <person name="Ihrmark K."/>
            <person name="Kauserud H."/>
            <person name="Kohler A."/>
            <person name="LaButti K."/>
            <person name="Lapidus A."/>
            <person name="Lavin J.L."/>
            <person name="Lee Y.-H."/>
            <person name="Lindquist E."/>
            <person name="Lilly W."/>
            <person name="Lucas S."/>
            <person name="Morin E."/>
            <person name="Murat C."/>
            <person name="Oguiza J.A."/>
            <person name="Park J."/>
            <person name="Pisabarro A.G."/>
            <person name="Riley R."/>
            <person name="Rosling A."/>
            <person name="Salamov A."/>
            <person name="Schmidt O."/>
            <person name="Schmutz J."/>
            <person name="Skrede I."/>
            <person name="Stenlid J."/>
            <person name="Wiebenga A."/>
            <person name="Xie X."/>
            <person name="Kues U."/>
            <person name="Hibbett D.S."/>
            <person name="Hoffmeister D."/>
            <person name="Hogberg N."/>
            <person name="Martin F."/>
            <person name="Grigoriev I.V."/>
            <person name="Watkinson S.C."/>
        </authorList>
    </citation>
    <scope>NUCLEOTIDE SEQUENCE</scope>
    <source>
        <strain evidence="3">S7.9</strain>
    </source>
</reference>
<protein>
    <recommendedName>
        <fullName evidence="2">VWFA domain-containing protein</fullName>
    </recommendedName>
</protein>
<dbReference type="PANTHER" id="PTHR34706">
    <property type="entry name" value="SLR1338 PROTEIN"/>
    <property type="match status" value="1"/>
</dbReference>
<dbReference type="AlphaFoldDB" id="F8PC54"/>
<dbReference type="KEGG" id="sla:SERLADRAFT_418523"/>
<feature type="region of interest" description="Disordered" evidence="1">
    <location>
        <begin position="1"/>
        <end position="125"/>
    </location>
</feature>
<dbReference type="SMART" id="SM00696">
    <property type="entry name" value="DM9"/>
    <property type="match status" value="1"/>
</dbReference>
<dbReference type="GeneID" id="18813719"/>
<dbReference type="Proteomes" id="UP000008064">
    <property type="component" value="Unassembled WGS sequence"/>
</dbReference>
<feature type="domain" description="VWFA" evidence="2">
    <location>
        <begin position="272"/>
        <end position="429"/>
    </location>
</feature>
<proteinExistence type="predicted"/>
<dbReference type="EMBL" id="GL945444">
    <property type="protein sequence ID" value="EGO19254.1"/>
    <property type="molecule type" value="Genomic_DNA"/>
</dbReference>
<dbReference type="InterPro" id="IPR006616">
    <property type="entry name" value="DM9_repeat"/>
</dbReference>
<dbReference type="HOGENOM" id="CLU_038386_0_0_1"/>
<dbReference type="OrthoDB" id="2142040at2759"/>
<organism>
    <name type="scientific">Serpula lacrymans var. lacrymans (strain S7.9)</name>
    <name type="common">Dry rot fungus</name>
    <dbReference type="NCBI Taxonomy" id="578457"/>
    <lineage>
        <taxon>Eukaryota</taxon>
        <taxon>Fungi</taxon>
        <taxon>Dikarya</taxon>
        <taxon>Basidiomycota</taxon>
        <taxon>Agaricomycotina</taxon>
        <taxon>Agaricomycetes</taxon>
        <taxon>Agaricomycetidae</taxon>
        <taxon>Boletales</taxon>
        <taxon>Coniophorineae</taxon>
        <taxon>Serpulaceae</taxon>
        <taxon>Serpula</taxon>
    </lineage>
</organism>
<dbReference type="Gene3D" id="3.40.50.410">
    <property type="entry name" value="von Willebrand factor, type A domain"/>
    <property type="match status" value="1"/>
</dbReference>
<dbReference type="RefSeq" id="XP_007323975.1">
    <property type="nucleotide sequence ID" value="XM_007323913.1"/>
</dbReference>
<sequence length="470" mass="51585">MSQSGSVRSLRPSPDRKASWTQVPLPRSPAFGGRSSFQPLPRSPALEVRADLSALQSVPGSPGQDARSNYSTVQAQPYSGSPSLKARSSVSALPMSRSPSVRSRSKLSAPEQERPHHQNKQKNQWLKEARESTAYFKKHGSPVPLVWVLVENNYIPPNAIAFEEESQGPLFIARALLEVYLGKAARHLSGGALINFGGREITVSNYEVLVCTSQLRWGLPQQENFNLLPPGSVVLSQKGSLGYADIPRVIPDGAVVTPPPERNSYKRLAEIKTVILVDDSLSMGGGLWEQAREALAGVADLAAQHGSKGIDLFFLHSSGYNPNLKTRRDIEGLFNSVAPEGEDTPTASKLDEIINFYLPFVERKNIQQEPIRIVVITDGAATDQEDFPRSIVEAAQRLERAQVAGNMFNIVFVQIGDDEEARVALHELDVHLAEAYQIRDMVGTIPFDPNRGTFDAYFMVKILIGEENAP</sequence>
<dbReference type="PANTHER" id="PTHR34706:SF1">
    <property type="entry name" value="VWFA DOMAIN-CONTAINING PROTEIN"/>
    <property type="match status" value="1"/>
</dbReference>
<dbReference type="InterPro" id="IPR036465">
    <property type="entry name" value="vWFA_dom_sf"/>
</dbReference>
<dbReference type="InterPro" id="IPR002035">
    <property type="entry name" value="VWF_A"/>
</dbReference>
<dbReference type="SUPFAM" id="SSF53300">
    <property type="entry name" value="vWA-like"/>
    <property type="match status" value="1"/>
</dbReference>
<feature type="compositionally biased region" description="Low complexity" evidence="1">
    <location>
        <begin position="96"/>
        <end position="108"/>
    </location>
</feature>